<name>A0A6A3CJL3_HIBSY</name>
<evidence type="ECO:0000259" key="1">
    <source>
        <dbReference type="Pfam" id="PF20429"/>
    </source>
</evidence>
<proteinExistence type="predicted"/>
<evidence type="ECO:0000313" key="3">
    <source>
        <dbReference type="Proteomes" id="UP000436088"/>
    </source>
</evidence>
<dbReference type="PANTHER" id="PTHR34556">
    <property type="match status" value="1"/>
</dbReference>
<dbReference type="Proteomes" id="UP000436088">
    <property type="component" value="Unassembled WGS sequence"/>
</dbReference>
<dbReference type="GO" id="GO:0003723">
    <property type="term" value="F:RNA binding"/>
    <property type="evidence" value="ECO:0007669"/>
    <property type="project" value="InterPro"/>
</dbReference>
<organism evidence="2 3">
    <name type="scientific">Hibiscus syriacus</name>
    <name type="common">Rose of Sharon</name>
    <dbReference type="NCBI Taxonomy" id="106335"/>
    <lineage>
        <taxon>Eukaryota</taxon>
        <taxon>Viridiplantae</taxon>
        <taxon>Streptophyta</taxon>
        <taxon>Embryophyta</taxon>
        <taxon>Tracheophyta</taxon>
        <taxon>Spermatophyta</taxon>
        <taxon>Magnoliopsida</taxon>
        <taxon>eudicotyledons</taxon>
        <taxon>Gunneridae</taxon>
        <taxon>Pentapetalae</taxon>
        <taxon>rosids</taxon>
        <taxon>malvids</taxon>
        <taxon>Malvales</taxon>
        <taxon>Malvaceae</taxon>
        <taxon>Malvoideae</taxon>
        <taxon>Hibiscus</taxon>
    </lineage>
</organism>
<reference evidence="2" key="1">
    <citation type="submission" date="2019-09" db="EMBL/GenBank/DDBJ databases">
        <title>Draft genome information of white flower Hibiscus syriacus.</title>
        <authorList>
            <person name="Kim Y.-M."/>
        </authorList>
    </citation>
    <scope>NUCLEOTIDE SEQUENCE [LARGE SCALE GENOMIC DNA]</scope>
    <source>
        <strain evidence="2">YM2019G1</strain>
    </source>
</reference>
<evidence type="ECO:0000313" key="2">
    <source>
        <dbReference type="EMBL" id="KAE8727468.1"/>
    </source>
</evidence>
<dbReference type="EMBL" id="VEPZ02000307">
    <property type="protein sequence ID" value="KAE8727468.1"/>
    <property type="molecule type" value="Genomic_DNA"/>
</dbReference>
<comment type="caution">
    <text evidence="2">The sequence shown here is derived from an EMBL/GenBank/DDBJ whole genome shotgun (WGS) entry which is preliminary data.</text>
</comment>
<dbReference type="PANTHER" id="PTHR34556:SF2">
    <property type="entry name" value="PROTEIN TAB2 HOMOLOG, CHLOROPLASTIC"/>
    <property type="match status" value="1"/>
</dbReference>
<accession>A0A6A3CJL3</accession>
<dbReference type="Pfam" id="PF20429">
    <property type="entry name" value="Tab2-like_C"/>
    <property type="match status" value="1"/>
</dbReference>
<feature type="domain" description="RNA-binding protein Tab2/Atab2 C-terminal" evidence="1">
    <location>
        <begin position="9"/>
        <end position="94"/>
    </location>
</feature>
<dbReference type="InterPro" id="IPR046761">
    <property type="entry name" value="Tab2-like_C"/>
</dbReference>
<protein>
    <submittedName>
        <fullName evidence="2">FMN-linked oxidoreductases superfamily protein isoform 1</fullName>
    </submittedName>
</protein>
<sequence>MAFVRLPFSDMDLLGIEVDDNTLIPGLAVTSSPWMNGLEVCSVEANTGRGGLILSVGISTCYVYVMYKKTPTTTSEAEAWEAEKKACGGLHFLASRGLGFG</sequence>
<dbReference type="AlphaFoldDB" id="A0A6A3CJL3"/>
<gene>
    <name evidence="2" type="ORF">F3Y22_tig00005459pilonHSYRG00122</name>
</gene>
<keyword evidence="3" id="KW-1185">Reference proteome</keyword>
<dbReference type="InterPro" id="IPR009472">
    <property type="entry name" value="Tab2-like"/>
</dbReference>